<keyword evidence="1" id="KW-0479">Metal-binding</keyword>
<evidence type="ECO:0000313" key="7">
    <source>
        <dbReference type="EMBL" id="MBF6354690.1"/>
    </source>
</evidence>
<evidence type="ECO:0000256" key="4">
    <source>
        <dbReference type="ARBA" id="ARBA00033751"/>
    </source>
</evidence>
<evidence type="ECO:0000256" key="3">
    <source>
        <dbReference type="ARBA" id="ARBA00022833"/>
    </source>
</evidence>
<feature type="compositionally biased region" description="Low complexity" evidence="5">
    <location>
        <begin position="10"/>
        <end position="22"/>
    </location>
</feature>
<evidence type="ECO:0000259" key="6">
    <source>
        <dbReference type="SMART" id="SM00849"/>
    </source>
</evidence>
<protein>
    <submittedName>
        <fullName evidence="7">MBL fold metallo-hydrolase</fullName>
    </submittedName>
</protein>
<keyword evidence="2" id="KW-0378">Hydrolase</keyword>
<dbReference type="SUPFAM" id="SSF56281">
    <property type="entry name" value="Metallo-hydrolase/oxidoreductase"/>
    <property type="match status" value="1"/>
</dbReference>
<evidence type="ECO:0000256" key="1">
    <source>
        <dbReference type="ARBA" id="ARBA00022723"/>
    </source>
</evidence>
<dbReference type="InterPro" id="IPR044097">
    <property type="entry name" value="Bds1/SdsA1_MBL-fold"/>
</dbReference>
<dbReference type="RefSeq" id="WP_195002430.1">
    <property type="nucleotide sequence ID" value="NZ_JADLQN010000001.1"/>
</dbReference>
<dbReference type="InterPro" id="IPR036866">
    <property type="entry name" value="RibonucZ/Hydroxyglut_hydro"/>
</dbReference>
<dbReference type="InterPro" id="IPR038536">
    <property type="entry name" value="Alkyl/aryl-sulf_dimr_sf"/>
</dbReference>
<evidence type="ECO:0000256" key="5">
    <source>
        <dbReference type="SAM" id="MobiDB-lite"/>
    </source>
</evidence>
<dbReference type="InterPro" id="IPR001279">
    <property type="entry name" value="Metallo-B-lactamas"/>
</dbReference>
<dbReference type="SUPFAM" id="SSF55718">
    <property type="entry name" value="SCP-like"/>
    <property type="match status" value="1"/>
</dbReference>
<dbReference type="CDD" id="cd07710">
    <property type="entry name" value="arylsulfatase_Sdsa1-like_MBL-fold"/>
    <property type="match status" value="1"/>
</dbReference>
<proteinExistence type="inferred from homology"/>
<name>A0ABS0D890_9NOCA</name>
<organism evidence="7 8">
    <name type="scientific">Nocardia higoensis</name>
    <dbReference type="NCBI Taxonomy" id="228599"/>
    <lineage>
        <taxon>Bacteria</taxon>
        <taxon>Bacillati</taxon>
        <taxon>Actinomycetota</taxon>
        <taxon>Actinomycetes</taxon>
        <taxon>Mycobacteriales</taxon>
        <taxon>Nocardiaceae</taxon>
        <taxon>Nocardia</taxon>
    </lineage>
</organism>
<comment type="caution">
    <text evidence="7">The sequence shown here is derived from an EMBL/GenBank/DDBJ whole genome shotgun (WGS) entry which is preliminary data.</text>
</comment>
<dbReference type="Gene3D" id="1.25.40.880">
    <property type="entry name" value="Alkyl sulfatase, dimerisation domain"/>
    <property type="match status" value="1"/>
</dbReference>
<dbReference type="Gene3D" id="3.30.1050.10">
    <property type="entry name" value="SCP2 sterol-binding domain"/>
    <property type="match status" value="1"/>
</dbReference>
<keyword evidence="8" id="KW-1185">Reference proteome</keyword>
<feature type="domain" description="Metallo-beta-lactamase" evidence="6">
    <location>
        <begin position="116"/>
        <end position="337"/>
    </location>
</feature>
<accession>A0ABS0D890</accession>
<dbReference type="PANTHER" id="PTHR43223:SF1">
    <property type="entry name" value="ALKYL_ARYL-SULFATASE BDS1"/>
    <property type="match status" value="1"/>
</dbReference>
<gene>
    <name evidence="7" type="ORF">IU449_09060</name>
</gene>
<dbReference type="InterPro" id="IPR036527">
    <property type="entry name" value="SCP2_sterol-bd_dom_sf"/>
</dbReference>
<reference evidence="7 8" key="1">
    <citation type="submission" date="2020-10" db="EMBL/GenBank/DDBJ databases">
        <title>Identification of Nocardia species via Next-generation sequencing and recognition of intraspecies genetic diversity.</title>
        <authorList>
            <person name="Li P."/>
            <person name="Li P."/>
            <person name="Lu B."/>
        </authorList>
    </citation>
    <scope>NUCLEOTIDE SEQUENCE [LARGE SCALE GENOMIC DNA]</scope>
    <source>
        <strain evidence="7 8">BJ06-0143</strain>
    </source>
</reference>
<dbReference type="Pfam" id="PF14863">
    <property type="entry name" value="Alkyl_sulf_dimr"/>
    <property type="match status" value="1"/>
</dbReference>
<evidence type="ECO:0000313" key="8">
    <source>
        <dbReference type="Proteomes" id="UP000707731"/>
    </source>
</evidence>
<dbReference type="PANTHER" id="PTHR43223">
    <property type="entry name" value="ALKYL/ARYL-SULFATASE"/>
    <property type="match status" value="1"/>
</dbReference>
<dbReference type="InterPro" id="IPR029229">
    <property type="entry name" value="Alkyl_sulf_C"/>
</dbReference>
<dbReference type="InterPro" id="IPR052195">
    <property type="entry name" value="Bact_Alkyl/Aryl-Sulfatase"/>
</dbReference>
<dbReference type="EMBL" id="JADLQN010000001">
    <property type="protein sequence ID" value="MBF6354690.1"/>
    <property type="molecule type" value="Genomic_DNA"/>
</dbReference>
<feature type="region of interest" description="Disordered" evidence="5">
    <location>
        <begin position="1"/>
        <end position="44"/>
    </location>
</feature>
<comment type="similarity">
    <text evidence="4">Belongs to the metallo-beta-lactamase superfamily. Type III sulfatase family.</text>
</comment>
<dbReference type="Proteomes" id="UP000707731">
    <property type="component" value="Unassembled WGS sequence"/>
</dbReference>
<dbReference type="Pfam" id="PF14864">
    <property type="entry name" value="Alkyl_sulf_C"/>
    <property type="match status" value="1"/>
</dbReference>
<keyword evidence="3" id="KW-0862">Zinc</keyword>
<sequence>MSTAADPSPAVVAANRRAACAAESDVHDPRPGDHGPGDLGHRDEADADRGFVAAREPGVVATADGTVVWDSDSYRFLREPCPPSVHPTLWRRAGLAARQGLFRVAEGIYQVRGLDLSNMTLVEGNRGVVVIDALMSVETAAAALALYREHRGDRPVTGLVYTHARVDHFGGGPGVVTEDEVLAGCCPVLAPTGFRTHALAVSGYAGTAAARRAAYGAGAVLPRGPLGSVGAGLGQTTSRGVVALLPPTVEIPATGHREVLDGVPLVFQIISGANGPAAMNIHLPAHRALYLAEGLDHPMTDLPSAGAHSDATKERARRLTETINRFASSSDVLLAAHLWPTWGADRVAETLALHRDLYGYLHDQTVRLLDLGYVGTEIAERLELPPALEHVGPARGGAGAIGHHIKAVHQHYLGWFDGNPAHLWEHPPVEAARRHVEFMGGAEEVLRKARESYDAGDYRWVAQVAGYVVFADPADEEARHLQASAFEQLAYGSAEATRRNIYLSGAYELRYGIFGTPTPAGSPIAPLTMSVEQVLDSVALRVDGPKAWDQRMVTDWRITDTDRVHRVELGNGVLTHYERPVDGSLPDADATFTLSRAALVRVLLAGDDFGVVVGAGEIAIDGDPTKLASLVAVLDTPDPDFAIVTP</sequence>
<dbReference type="SMART" id="SM00849">
    <property type="entry name" value="Lactamase_B"/>
    <property type="match status" value="1"/>
</dbReference>
<dbReference type="Gene3D" id="3.60.15.30">
    <property type="entry name" value="Metallo-beta-lactamase domain"/>
    <property type="match status" value="1"/>
</dbReference>
<dbReference type="InterPro" id="IPR029228">
    <property type="entry name" value="Alkyl_sulf_dimr"/>
</dbReference>
<dbReference type="Pfam" id="PF00753">
    <property type="entry name" value="Lactamase_B"/>
    <property type="match status" value="1"/>
</dbReference>
<evidence type="ECO:0000256" key="2">
    <source>
        <dbReference type="ARBA" id="ARBA00022801"/>
    </source>
</evidence>
<feature type="compositionally biased region" description="Basic and acidic residues" evidence="5">
    <location>
        <begin position="24"/>
        <end position="44"/>
    </location>
</feature>